<feature type="compositionally biased region" description="Polar residues" evidence="5">
    <location>
        <begin position="405"/>
        <end position="421"/>
    </location>
</feature>
<evidence type="ECO:0000313" key="6">
    <source>
        <dbReference type="EMBL" id="ENN72514.1"/>
    </source>
</evidence>
<name>N6SXM8_DENPD</name>
<dbReference type="Gene3D" id="1.10.10.60">
    <property type="entry name" value="Homeodomain-like"/>
    <property type="match status" value="1"/>
</dbReference>
<evidence type="ECO:0000256" key="4">
    <source>
        <dbReference type="ARBA" id="ARBA00023242"/>
    </source>
</evidence>
<dbReference type="SUPFAM" id="SSF46689">
    <property type="entry name" value="Homeodomain-like"/>
    <property type="match status" value="1"/>
</dbReference>
<feature type="compositionally biased region" description="Basic and acidic residues" evidence="5">
    <location>
        <begin position="320"/>
        <end position="337"/>
    </location>
</feature>
<dbReference type="SMART" id="SM00401">
    <property type="entry name" value="ZnF_GATA"/>
    <property type="match status" value="1"/>
</dbReference>
<feature type="region of interest" description="Disordered" evidence="5">
    <location>
        <begin position="120"/>
        <end position="201"/>
    </location>
</feature>
<dbReference type="OMA" id="KEPASNR"/>
<dbReference type="CDD" id="cd00202">
    <property type="entry name" value="ZnF_GATA"/>
    <property type="match status" value="1"/>
</dbReference>
<dbReference type="InterPro" id="IPR000949">
    <property type="entry name" value="ELM2_dom"/>
</dbReference>
<keyword evidence="4" id="KW-0539">Nucleus</keyword>
<dbReference type="Pfam" id="PF00249">
    <property type="entry name" value="Myb_DNA-binding"/>
    <property type="match status" value="1"/>
</dbReference>
<dbReference type="CDD" id="cd11661">
    <property type="entry name" value="SANT_MTA3_like"/>
    <property type="match status" value="1"/>
</dbReference>
<dbReference type="GO" id="GO:0043565">
    <property type="term" value="F:sequence-specific DNA binding"/>
    <property type="evidence" value="ECO:0007669"/>
    <property type="project" value="InterPro"/>
</dbReference>
<evidence type="ECO:0000256" key="1">
    <source>
        <dbReference type="ARBA" id="ARBA00004123"/>
    </source>
</evidence>
<organism evidence="6">
    <name type="scientific">Dendroctonus ponderosae</name>
    <name type="common">Mountain pine beetle</name>
    <dbReference type="NCBI Taxonomy" id="77166"/>
    <lineage>
        <taxon>Eukaryota</taxon>
        <taxon>Metazoa</taxon>
        <taxon>Ecdysozoa</taxon>
        <taxon>Arthropoda</taxon>
        <taxon>Hexapoda</taxon>
        <taxon>Insecta</taxon>
        <taxon>Pterygota</taxon>
        <taxon>Neoptera</taxon>
        <taxon>Endopterygota</taxon>
        <taxon>Coleoptera</taxon>
        <taxon>Polyphaga</taxon>
        <taxon>Cucujiformia</taxon>
        <taxon>Curculionidae</taxon>
        <taxon>Scolytinae</taxon>
        <taxon>Dendroctonus</taxon>
    </lineage>
</organism>
<evidence type="ECO:0000256" key="2">
    <source>
        <dbReference type="ARBA" id="ARBA00023015"/>
    </source>
</evidence>
<dbReference type="OrthoDB" id="6147534at2759"/>
<feature type="compositionally biased region" description="Low complexity" evidence="5">
    <location>
        <begin position="145"/>
        <end position="163"/>
    </location>
</feature>
<feature type="compositionally biased region" description="Polar residues" evidence="5">
    <location>
        <begin position="360"/>
        <end position="369"/>
    </location>
</feature>
<feature type="non-terminal residue" evidence="6">
    <location>
        <position position="528"/>
    </location>
</feature>
<dbReference type="InterPro" id="IPR000679">
    <property type="entry name" value="Znf_GATA"/>
</dbReference>
<feature type="compositionally biased region" description="Polar residues" evidence="5">
    <location>
        <begin position="379"/>
        <end position="388"/>
    </location>
</feature>
<sequence>MDSDLLMYLRAARSMAAFAGMCDGGCPEDGANAASRDDTTINALDVLHDSGYDPGRALQALVKCPVPKGIDKKWSEEETKRFVKGLRQFGKNFFRIRKDLLPHRDTPEVVEFYYLWKKTPGANNNRPHRRRRQGSLRRIRNTRNSRGGTTAAGRTSGTATPAPEATENRPSPHPCEKKPDETSSVTEDDNESEEDSDSRDAHYRCSHCFTTSSKDWQAGGKDKQMLCWDCRAYLRKTNELPPLTAPAATATTPPAEGPDQSPQRMRTRNKGSKEPASNRARGKRETPEPKTPVKQSGYAANDKLSASSNGPSTPGKKKGKNDTASKSRKRTQDKLEEIDQDDKDAGCIFKKKRDRADSPASITSDSGSVNEDVDHPDTSQDNSNSADLSTGAAAPLAPVAGVSTIVSSSTSNPIQEPTSAKSAVKPEESDAKATAPIIAPSVPVITSGKLQVAALAEPMPLNVSIRLPEDINERKNLIKRNLEAALDIKDTLKFNPAGLQFAQHQEMKKDPPPIKEEVMQPKKEEFQE</sequence>
<dbReference type="AlphaFoldDB" id="N6SXM8"/>
<feature type="region of interest" description="Disordered" evidence="5">
    <location>
        <begin position="503"/>
        <end position="528"/>
    </location>
</feature>
<dbReference type="InterPro" id="IPR009057">
    <property type="entry name" value="Homeodomain-like_sf"/>
</dbReference>
<evidence type="ECO:0000256" key="5">
    <source>
        <dbReference type="SAM" id="MobiDB-lite"/>
    </source>
</evidence>
<dbReference type="SMART" id="SM00717">
    <property type="entry name" value="SANT"/>
    <property type="match status" value="1"/>
</dbReference>
<protein>
    <submittedName>
        <fullName evidence="6">Uncharacterized protein</fullName>
    </submittedName>
</protein>
<gene>
    <name evidence="6" type="ORF">YQE_10855</name>
</gene>
<feature type="compositionally biased region" description="Basic and acidic residues" evidence="5">
    <location>
        <begin position="505"/>
        <end position="528"/>
    </location>
</feature>
<dbReference type="PROSITE" id="PS51156">
    <property type="entry name" value="ELM2"/>
    <property type="match status" value="1"/>
</dbReference>
<feature type="compositionally biased region" description="Basic residues" evidence="5">
    <location>
        <begin position="126"/>
        <end position="143"/>
    </location>
</feature>
<feature type="compositionally biased region" description="Acidic residues" evidence="5">
    <location>
        <begin position="186"/>
        <end position="197"/>
    </location>
</feature>
<dbReference type="EMBL" id="KB741216">
    <property type="protein sequence ID" value="ENN72514.1"/>
    <property type="molecule type" value="Genomic_DNA"/>
</dbReference>
<comment type="subcellular location">
    <subcellularLocation>
        <location evidence="1">Nucleus</location>
    </subcellularLocation>
</comment>
<dbReference type="Gene3D" id="4.10.1240.50">
    <property type="match status" value="1"/>
</dbReference>
<feature type="non-terminal residue" evidence="6">
    <location>
        <position position="1"/>
    </location>
</feature>
<feature type="compositionally biased region" description="Low complexity" evidence="5">
    <location>
        <begin position="241"/>
        <end position="254"/>
    </location>
</feature>
<dbReference type="PANTHER" id="PTHR13859">
    <property type="entry name" value="ATROPHIN-RELATED"/>
    <property type="match status" value="1"/>
</dbReference>
<feature type="region of interest" description="Disordered" evidence="5">
    <location>
        <begin position="405"/>
        <end position="437"/>
    </location>
</feature>
<evidence type="ECO:0000256" key="3">
    <source>
        <dbReference type="ARBA" id="ARBA00023163"/>
    </source>
</evidence>
<dbReference type="PANTHER" id="PTHR13859:SF11">
    <property type="entry name" value="GRUNGE, ISOFORM J"/>
    <property type="match status" value="1"/>
</dbReference>
<proteinExistence type="predicted"/>
<dbReference type="GO" id="GO:0003714">
    <property type="term" value="F:transcription corepressor activity"/>
    <property type="evidence" value="ECO:0007669"/>
    <property type="project" value="TreeGrafter"/>
</dbReference>
<feature type="region of interest" description="Disordered" evidence="5">
    <location>
        <begin position="241"/>
        <end position="392"/>
    </location>
</feature>
<accession>N6SXM8</accession>
<dbReference type="InterPro" id="IPR001005">
    <property type="entry name" value="SANT/Myb"/>
</dbReference>
<dbReference type="FunFam" id="1.10.10.60:FF:000052">
    <property type="entry name" value="Arginine-glutamic acid dipeptide (RE) repeats"/>
    <property type="match status" value="1"/>
</dbReference>
<dbReference type="GO" id="GO:0005634">
    <property type="term" value="C:nucleus"/>
    <property type="evidence" value="ECO:0007669"/>
    <property type="project" value="UniProtKB-SubCell"/>
</dbReference>
<keyword evidence="3" id="KW-0804">Transcription</keyword>
<keyword evidence="2" id="KW-0805">Transcription regulation</keyword>
<dbReference type="HOGENOM" id="CLU_516375_0_0_1"/>
<dbReference type="SUPFAM" id="SSF57716">
    <property type="entry name" value="Glucocorticoid receptor-like (DNA-binding domain)"/>
    <property type="match status" value="1"/>
</dbReference>
<dbReference type="InterPro" id="IPR017884">
    <property type="entry name" value="SANT_dom"/>
</dbReference>
<reference evidence="6" key="1">
    <citation type="journal article" date="2013" name="Genome Biol.">
        <title>Draft genome of the mountain pine beetle, Dendroctonus ponderosae Hopkins, a major forest pest.</title>
        <authorList>
            <person name="Keeling C.I."/>
            <person name="Yuen M.M."/>
            <person name="Liao N.Y."/>
            <person name="Docking T.R."/>
            <person name="Chan S.K."/>
            <person name="Taylor G.A."/>
            <person name="Palmquist D.L."/>
            <person name="Jackman S.D."/>
            <person name="Nguyen A."/>
            <person name="Li M."/>
            <person name="Henderson H."/>
            <person name="Janes J.K."/>
            <person name="Zhao Y."/>
            <person name="Pandoh P."/>
            <person name="Moore R."/>
            <person name="Sperling F.A."/>
            <person name="Huber D.P."/>
            <person name="Birol I."/>
            <person name="Jones S.J."/>
            <person name="Bohlmann J."/>
        </authorList>
    </citation>
    <scope>NUCLEOTIDE SEQUENCE</scope>
</reference>
<dbReference type="PROSITE" id="PS51293">
    <property type="entry name" value="SANT"/>
    <property type="match status" value="1"/>
</dbReference>